<name>A0AA48MB74_9BACL</name>
<dbReference type="EMBL" id="OY569118">
    <property type="protein sequence ID" value="CAJ1004660.1"/>
    <property type="molecule type" value="Genomic_DNA"/>
</dbReference>
<dbReference type="InterPro" id="IPR036390">
    <property type="entry name" value="WH_DNA-bd_sf"/>
</dbReference>
<keyword evidence="3" id="KW-0804">Transcription</keyword>
<keyword evidence="1" id="KW-0805">Transcription regulation</keyword>
<evidence type="ECO:0000256" key="3">
    <source>
        <dbReference type="ARBA" id="ARBA00023163"/>
    </source>
</evidence>
<dbReference type="InterPro" id="IPR011991">
    <property type="entry name" value="ArsR-like_HTH"/>
</dbReference>
<dbReference type="PANTHER" id="PTHR33204:SF1">
    <property type="entry name" value="TRANSCRIPTIONAL REGULATOR, MARR FAMILY"/>
    <property type="match status" value="1"/>
</dbReference>
<dbReference type="InterPro" id="IPR036388">
    <property type="entry name" value="WH-like_DNA-bd_sf"/>
</dbReference>
<dbReference type="GO" id="GO:0003677">
    <property type="term" value="F:DNA binding"/>
    <property type="evidence" value="ECO:0007669"/>
    <property type="project" value="UniProtKB-KW"/>
</dbReference>
<dbReference type="SUPFAM" id="SSF46785">
    <property type="entry name" value="Winged helix' DNA-binding domain"/>
    <property type="match status" value="1"/>
</dbReference>
<evidence type="ECO:0000259" key="4">
    <source>
        <dbReference type="PROSITE" id="PS51118"/>
    </source>
</evidence>
<dbReference type="PANTHER" id="PTHR33204">
    <property type="entry name" value="TRANSCRIPTIONAL REGULATOR, MARR FAMILY"/>
    <property type="match status" value="1"/>
</dbReference>
<dbReference type="Proteomes" id="UP001189619">
    <property type="component" value="Chromosome"/>
</dbReference>
<feature type="domain" description="HTH hxlR-type" evidence="4">
    <location>
        <begin position="10"/>
        <end position="109"/>
    </location>
</feature>
<dbReference type="AlphaFoldDB" id="A0AA48MB74"/>
<proteinExistence type="predicted"/>
<protein>
    <submittedName>
        <fullName evidence="5">HxlR family transcriptional regulator</fullName>
    </submittedName>
</protein>
<evidence type="ECO:0000313" key="6">
    <source>
        <dbReference type="Proteomes" id="UP001189619"/>
    </source>
</evidence>
<evidence type="ECO:0000313" key="5">
    <source>
        <dbReference type="EMBL" id="CAJ1004660.1"/>
    </source>
</evidence>
<evidence type="ECO:0000256" key="2">
    <source>
        <dbReference type="ARBA" id="ARBA00023125"/>
    </source>
</evidence>
<dbReference type="CDD" id="cd00090">
    <property type="entry name" value="HTH_ARSR"/>
    <property type="match status" value="1"/>
</dbReference>
<dbReference type="PROSITE" id="PS51118">
    <property type="entry name" value="HTH_HXLR"/>
    <property type="match status" value="1"/>
</dbReference>
<gene>
    <name evidence="5" type="primary">hxlR</name>
    <name evidence="5" type="ORF">BSPP4475_20515</name>
</gene>
<dbReference type="Gene3D" id="1.10.10.10">
    <property type="entry name" value="Winged helix-like DNA-binding domain superfamily/Winged helix DNA-binding domain"/>
    <property type="match status" value="1"/>
</dbReference>
<accession>A0AA48MB74</accession>
<dbReference type="Pfam" id="PF01638">
    <property type="entry name" value="HxlR"/>
    <property type="match status" value="1"/>
</dbReference>
<sequence length="113" mass="13014">MISMKQSSLCPKFEKAMHLLSKRWTGLILHQLLLGPQRFCSIEVALPISGRLLSERLKDLEKEGLVHREVYTDSAPVRVEYSLTDKGRALEPIIKGIEKWAQEWIELDQKTVN</sequence>
<evidence type="ECO:0000256" key="1">
    <source>
        <dbReference type="ARBA" id="ARBA00023015"/>
    </source>
</evidence>
<keyword evidence="6" id="KW-1185">Reference proteome</keyword>
<reference evidence="5" key="1">
    <citation type="submission" date="2023-07" db="EMBL/GenBank/DDBJ databases">
        <authorList>
            <person name="Ivanov I."/>
            <person name="Teneva D."/>
            <person name="Stoikov I."/>
        </authorList>
    </citation>
    <scope>NUCLEOTIDE SEQUENCE</scope>
    <source>
        <strain evidence="5">4475</strain>
    </source>
</reference>
<keyword evidence="2" id="KW-0238">DNA-binding</keyword>
<organism evidence="5 6">
    <name type="scientific">Brevibacillus aydinogluensis</name>
    <dbReference type="NCBI Taxonomy" id="927786"/>
    <lineage>
        <taxon>Bacteria</taxon>
        <taxon>Bacillati</taxon>
        <taxon>Bacillota</taxon>
        <taxon>Bacilli</taxon>
        <taxon>Bacillales</taxon>
        <taxon>Paenibacillaceae</taxon>
        <taxon>Brevibacillus</taxon>
    </lineage>
</organism>
<dbReference type="KEGG" id="bayd:BSPP4475_20515"/>
<dbReference type="InterPro" id="IPR002577">
    <property type="entry name" value="HTH_HxlR"/>
</dbReference>